<evidence type="ECO:0000256" key="4">
    <source>
        <dbReference type="ARBA" id="ARBA00001946"/>
    </source>
</evidence>
<evidence type="ECO:0000256" key="1">
    <source>
        <dbReference type="ARBA" id="ARBA00001913"/>
    </source>
</evidence>
<evidence type="ECO:0000313" key="11">
    <source>
        <dbReference type="Proteomes" id="UP000278222"/>
    </source>
</evidence>
<comment type="caution">
    <text evidence="10">The sequence shown here is derived from an EMBL/GenBank/DDBJ whole genome shotgun (WGS) entry which is preliminary data.</text>
</comment>
<comment type="cofactor">
    <cofactor evidence="2">
        <name>pyridoxal 5'-phosphate</name>
        <dbReference type="ChEBI" id="CHEBI:597326"/>
    </cofactor>
</comment>
<dbReference type="GO" id="GO:0005524">
    <property type="term" value="F:ATP binding"/>
    <property type="evidence" value="ECO:0007669"/>
    <property type="project" value="TreeGrafter"/>
</dbReference>
<evidence type="ECO:0000259" key="9">
    <source>
        <dbReference type="Pfam" id="PF00291"/>
    </source>
</evidence>
<comment type="cofactor">
    <cofactor evidence="4">
        <name>Mg(2+)</name>
        <dbReference type="ChEBI" id="CHEBI:18420"/>
    </cofactor>
</comment>
<evidence type="ECO:0000256" key="3">
    <source>
        <dbReference type="ARBA" id="ARBA00001936"/>
    </source>
</evidence>
<reference evidence="10 11" key="1">
    <citation type="submission" date="2018-11" db="EMBL/GenBank/DDBJ databases">
        <title>Genomic Encyclopedia of Type Strains, Phase IV (KMG-IV): sequencing the most valuable type-strain genomes for metagenomic binning, comparative biology and taxonomic classification.</title>
        <authorList>
            <person name="Goeker M."/>
        </authorList>
    </citation>
    <scope>NUCLEOTIDE SEQUENCE [LARGE SCALE GENOMIC DNA]</scope>
    <source>
        <strain evidence="10 11">DSM 5900</strain>
    </source>
</reference>
<evidence type="ECO:0000256" key="5">
    <source>
        <dbReference type="ARBA" id="ARBA00010869"/>
    </source>
</evidence>
<evidence type="ECO:0000256" key="6">
    <source>
        <dbReference type="ARBA" id="ARBA00022842"/>
    </source>
</evidence>
<keyword evidence="6" id="KW-0460">Magnesium</keyword>
<dbReference type="Gene3D" id="3.40.50.1100">
    <property type="match status" value="2"/>
</dbReference>
<keyword evidence="8 10" id="KW-0456">Lyase</keyword>
<dbReference type="PANTHER" id="PTHR43050:SF1">
    <property type="entry name" value="SERINE RACEMASE"/>
    <property type="match status" value="1"/>
</dbReference>
<dbReference type="AlphaFoldDB" id="A0A3N1MDZ6"/>
<dbReference type="GO" id="GO:0070179">
    <property type="term" value="P:D-serine biosynthetic process"/>
    <property type="evidence" value="ECO:0007669"/>
    <property type="project" value="TreeGrafter"/>
</dbReference>
<dbReference type="RefSeq" id="WP_245978124.1">
    <property type="nucleotide sequence ID" value="NZ_AP019700.1"/>
</dbReference>
<dbReference type="Proteomes" id="UP000278222">
    <property type="component" value="Unassembled WGS sequence"/>
</dbReference>
<evidence type="ECO:0000256" key="8">
    <source>
        <dbReference type="ARBA" id="ARBA00023239"/>
    </source>
</evidence>
<comment type="cofactor">
    <cofactor evidence="1">
        <name>Ca(2+)</name>
        <dbReference type="ChEBI" id="CHEBI:29108"/>
    </cofactor>
</comment>
<dbReference type="GO" id="GO:0018114">
    <property type="term" value="F:threonine racemase activity"/>
    <property type="evidence" value="ECO:0007669"/>
    <property type="project" value="TreeGrafter"/>
</dbReference>
<dbReference type="GO" id="GO:0030170">
    <property type="term" value="F:pyridoxal phosphate binding"/>
    <property type="evidence" value="ECO:0007669"/>
    <property type="project" value="InterPro"/>
</dbReference>
<sequence>MNAPAPLAAMTAIPPERLPPLAAGAPDISAIEQAAERIRGEAVQTPLLEVPAANAILGGRLLIKAEMLQRTGSFKFRGAYNSVAALAPEVRARGVVTYSSGNHAQGLAAAAQAMGVPALIVMPEDAPAIKVENTRGYGAEVVFYDRYTESREEIGERLAAERGGTIIRPYDEPNVIAGQGTIGLEIAMQAAARGVKLDAVLVPAGGGGLVAGVSTAIAARSPGTPVFCCEPAGFDDTTRSLAAADWIENDPAARSFCDALLASTPGRITFTINARRLAGGLVVTDAEVADAMRFAFRHFKIVVEPGGAVGLAAVLTGKVDIAGRAIAVVCSGGNVDPALFRDVLAGA</sequence>
<dbReference type="PROSITE" id="PS00165">
    <property type="entry name" value="DEHYDRATASE_SER_THR"/>
    <property type="match status" value="1"/>
</dbReference>
<dbReference type="GO" id="GO:0000287">
    <property type="term" value="F:magnesium ion binding"/>
    <property type="evidence" value="ECO:0007669"/>
    <property type="project" value="TreeGrafter"/>
</dbReference>
<keyword evidence="7" id="KW-0663">Pyridoxal phosphate</keyword>
<dbReference type="Pfam" id="PF00291">
    <property type="entry name" value="PALP"/>
    <property type="match status" value="1"/>
</dbReference>
<dbReference type="InterPro" id="IPR001926">
    <property type="entry name" value="TrpB-like_PALP"/>
</dbReference>
<protein>
    <submittedName>
        <fullName evidence="10">L-threonine ammonia-lyase</fullName>
    </submittedName>
</protein>
<dbReference type="FunFam" id="3.40.50.1100:FF:000005">
    <property type="entry name" value="Threonine dehydratase catabolic"/>
    <property type="match status" value="1"/>
</dbReference>
<name>A0A3N1MDZ6_9PROT</name>
<gene>
    <name evidence="10" type="ORF">EDC65_0140</name>
</gene>
<dbReference type="GO" id="GO:0030378">
    <property type="term" value="F:serine racemase activity"/>
    <property type="evidence" value="ECO:0007669"/>
    <property type="project" value="TreeGrafter"/>
</dbReference>
<dbReference type="GO" id="GO:0003941">
    <property type="term" value="F:L-serine ammonia-lyase activity"/>
    <property type="evidence" value="ECO:0007669"/>
    <property type="project" value="TreeGrafter"/>
</dbReference>
<comment type="cofactor">
    <cofactor evidence="3">
        <name>Mn(2+)</name>
        <dbReference type="ChEBI" id="CHEBI:29035"/>
    </cofactor>
</comment>
<evidence type="ECO:0000256" key="7">
    <source>
        <dbReference type="ARBA" id="ARBA00022898"/>
    </source>
</evidence>
<comment type="similarity">
    <text evidence="5">Belongs to the serine/threonine dehydratase family.</text>
</comment>
<dbReference type="SUPFAM" id="SSF53686">
    <property type="entry name" value="Tryptophan synthase beta subunit-like PLP-dependent enzymes"/>
    <property type="match status" value="1"/>
</dbReference>
<keyword evidence="11" id="KW-1185">Reference proteome</keyword>
<dbReference type="EMBL" id="RJKX01000011">
    <property type="protein sequence ID" value="ROQ00970.1"/>
    <property type="molecule type" value="Genomic_DNA"/>
</dbReference>
<evidence type="ECO:0000313" key="10">
    <source>
        <dbReference type="EMBL" id="ROQ00970.1"/>
    </source>
</evidence>
<proteinExistence type="inferred from homology"/>
<dbReference type="CDD" id="cd01562">
    <property type="entry name" value="Thr-dehyd"/>
    <property type="match status" value="1"/>
</dbReference>
<dbReference type="PANTHER" id="PTHR43050">
    <property type="entry name" value="SERINE / THREONINE RACEMASE FAMILY MEMBER"/>
    <property type="match status" value="1"/>
</dbReference>
<organism evidence="10 11">
    <name type="scientific">Stella humosa</name>
    <dbReference type="NCBI Taxonomy" id="94"/>
    <lineage>
        <taxon>Bacteria</taxon>
        <taxon>Pseudomonadati</taxon>
        <taxon>Pseudomonadota</taxon>
        <taxon>Alphaproteobacteria</taxon>
        <taxon>Rhodospirillales</taxon>
        <taxon>Stellaceae</taxon>
        <taxon>Stella</taxon>
    </lineage>
</organism>
<evidence type="ECO:0000256" key="2">
    <source>
        <dbReference type="ARBA" id="ARBA00001933"/>
    </source>
</evidence>
<dbReference type="InterPro" id="IPR000634">
    <property type="entry name" value="Ser/Thr_deHydtase_PyrdxlP-BS"/>
</dbReference>
<accession>A0A3N1MDZ6</accession>
<feature type="domain" description="Tryptophan synthase beta chain-like PALP" evidence="9">
    <location>
        <begin position="42"/>
        <end position="332"/>
    </location>
</feature>
<dbReference type="InterPro" id="IPR036052">
    <property type="entry name" value="TrpB-like_PALP_sf"/>
</dbReference>